<comment type="caution">
    <text evidence="2">The sequence shown here is derived from an EMBL/GenBank/DDBJ whole genome shotgun (WGS) entry which is preliminary data.</text>
</comment>
<dbReference type="Proteomes" id="UP001153618">
    <property type="component" value="Unassembled WGS sequence"/>
</dbReference>
<dbReference type="InterPro" id="IPR045153">
    <property type="entry name" value="Est1/Ebs1-like"/>
</dbReference>
<evidence type="ECO:0000313" key="3">
    <source>
        <dbReference type="Proteomes" id="UP001153618"/>
    </source>
</evidence>
<dbReference type="GO" id="GO:0005697">
    <property type="term" value="C:telomerase holoenzyme complex"/>
    <property type="evidence" value="ECO:0007669"/>
    <property type="project" value="TreeGrafter"/>
</dbReference>
<dbReference type="Pfam" id="PF10373">
    <property type="entry name" value="EST1_DNA_bind"/>
    <property type="match status" value="1"/>
</dbReference>
<proteinExistence type="predicted"/>
<reference evidence="2" key="1">
    <citation type="submission" date="2021-07" db="EMBL/GenBank/DDBJ databases">
        <authorList>
            <person name="Branca A.L. A."/>
        </authorList>
    </citation>
    <scope>NUCLEOTIDE SEQUENCE</scope>
</reference>
<protein>
    <recommendedName>
        <fullName evidence="1">DNA/RNA-binding domain-containing protein</fullName>
    </recommendedName>
</protein>
<dbReference type="InterPro" id="IPR018834">
    <property type="entry name" value="DNA/RNA-bd_Est1-type"/>
</dbReference>
<feature type="domain" description="DNA/RNA-binding" evidence="1">
    <location>
        <begin position="150"/>
        <end position="255"/>
    </location>
</feature>
<dbReference type="GO" id="GO:0000184">
    <property type="term" value="P:nuclear-transcribed mRNA catabolic process, nonsense-mediated decay"/>
    <property type="evidence" value="ECO:0007669"/>
    <property type="project" value="TreeGrafter"/>
</dbReference>
<sequence length="442" mass="50720">MIVEKACIELDGRHRVSRGELSNWQWQVLMSAHSSLLYHHLDFLCGSQHPVADPITKRLPGKYAIPARMWKYAIHSFLELMRLRLRRSLQYMTGFIHLAYSTMPLLLERVAEFKDIWIEYLGDLARYRMAIEEFPSADRSLWAYISRYWYYQHASRSWGNGRTQHHLAVLSSPDILQQLLHYMKALVSVRPFPNARDSIVKLLTPHMSSPITTLDPTVLFSAAQVTSCNFAAMFLYGSTDGLIDCDFSLRDRPATEERRELVAQWASSVGPFNSTDGGISSQLMLQASSLASHTLIAMLDQGVDEITDPSLHISMAFIWCLTFHPAAMHRVEPLVPWTRLVTYLNGLFQPDHFSNRTEIERISKLDDEPVEQLPEDFLIQGKVWSLLYYPEEFFDEAASEGDRSTGEGPSTAISRKHRCLWLGMRIATVCHPFFTRFEKDGK</sequence>
<organism evidence="2 3">
    <name type="scientific">Penicillium olsonii</name>
    <dbReference type="NCBI Taxonomy" id="99116"/>
    <lineage>
        <taxon>Eukaryota</taxon>
        <taxon>Fungi</taxon>
        <taxon>Dikarya</taxon>
        <taxon>Ascomycota</taxon>
        <taxon>Pezizomycotina</taxon>
        <taxon>Eurotiomycetes</taxon>
        <taxon>Eurotiomycetidae</taxon>
        <taxon>Eurotiales</taxon>
        <taxon>Aspergillaceae</taxon>
        <taxon>Penicillium</taxon>
    </lineage>
</organism>
<accession>A0A9W4I7M2</accession>
<dbReference type="SUPFAM" id="SSF48452">
    <property type="entry name" value="TPR-like"/>
    <property type="match status" value="1"/>
</dbReference>
<dbReference type="OrthoDB" id="2017974at2759"/>
<keyword evidence="3" id="KW-1185">Reference proteome</keyword>
<dbReference type="GO" id="GO:0070034">
    <property type="term" value="F:telomerase RNA binding"/>
    <property type="evidence" value="ECO:0007669"/>
    <property type="project" value="TreeGrafter"/>
</dbReference>
<dbReference type="PANTHER" id="PTHR15696">
    <property type="entry name" value="SMG-7 SUPPRESSOR WITH MORPHOLOGICAL EFFECT ON GENITALIA PROTEIN 7"/>
    <property type="match status" value="1"/>
</dbReference>
<dbReference type="Gene3D" id="1.25.40.10">
    <property type="entry name" value="Tetratricopeptide repeat domain"/>
    <property type="match status" value="1"/>
</dbReference>
<gene>
    <name evidence="2" type="ORF">POLS_LOCUS8477</name>
</gene>
<dbReference type="EMBL" id="CAJVOS010000068">
    <property type="protein sequence ID" value="CAG8237952.1"/>
    <property type="molecule type" value="Genomic_DNA"/>
</dbReference>
<dbReference type="InterPro" id="IPR011990">
    <property type="entry name" value="TPR-like_helical_dom_sf"/>
</dbReference>
<dbReference type="PANTHER" id="PTHR15696:SF0">
    <property type="entry name" value="TELOMERASE-BINDING PROTEIN EST1A"/>
    <property type="match status" value="1"/>
</dbReference>
<dbReference type="AlphaFoldDB" id="A0A9W4I7M2"/>
<evidence type="ECO:0000259" key="1">
    <source>
        <dbReference type="Pfam" id="PF10373"/>
    </source>
</evidence>
<name>A0A9W4I7M2_PENOL</name>
<evidence type="ECO:0000313" key="2">
    <source>
        <dbReference type="EMBL" id="CAG8237952.1"/>
    </source>
</evidence>
<dbReference type="GO" id="GO:0042162">
    <property type="term" value="F:telomeric DNA binding"/>
    <property type="evidence" value="ECO:0007669"/>
    <property type="project" value="TreeGrafter"/>
</dbReference>